<organism evidence="3 4">
    <name type="scientific">Vicia faba</name>
    <name type="common">Broad bean</name>
    <name type="synonym">Faba vulgaris</name>
    <dbReference type="NCBI Taxonomy" id="3906"/>
    <lineage>
        <taxon>Eukaryota</taxon>
        <taxon>Viridiplantae</taxon>
        <taxon>Streptophyta</taxon>
        <taxon>Embryophyta</taxon>
        <taxon>Tracheophyta</taxon>
        <taxon>Spermatophyta</taxon>
        <taxon>Magnoliopsida</taxon>
        <taxon>eudicotyledons</taxon>
        <taxon>Gunneridae</taxon>
        <taxon>Pentapetalae</taxon>
        <taxon>rosids</taxon>
        <taxon>fabids</taxon>
        <taxon>Fabales</taxon>
        <taxon>Fabaceae</taxon>
        <taxon>Papilionoideae</taxon>
        <taxon>50 kb inversion clade</taxon>
        <taxon>NPAAA clade</taxon>
        <taxon>Hologalegina</taxon>
        <taxon>IRL clade</taxon>
        <taxon>Fabeae</taxon>
        <taxon>Vicia</taxon>
    </lineage>
</organism>
<keyword evidence="2" id="KW-0812">Transmembrane</keyword>
<evidence type="ECO:0000256" key="2">
    <source>
        <dbReference type="SAM" id="Phobius"/>
    </source>
</evidence>
<evidence type="ECO:0000256" key="1">
    <source>
        <dbReference type="SAM" id="MobiDB-lite"/>
    </source>
</evidence>
<accession>A0AAV1B7J0</accession>
<keyword evidence="2" id="KW-1133">Transmembrane helix</keyword>
<gene>
    <name evidence="3" type="ORF">VFH_VI082320</name>
</gene>
<name>A0AAV1B7J0_VICFA</name>
<dbReference type="Proteomes" id="UP001157006">
    <property type="component" value="Chromosome 6"/>
</dbReference>
<feature type="compositionally biased region" description="Basic and acidic residues" evidence="1">
    <location>
        <begin position="1"/>
        <end position="13"/>
    </location>
</feature>
<dbReference type="EMBL" id="OX451741">
    <property type="protein sequence ID" value="CAI8617553.1"/>
    <property type="molecule type" value="Genomic_DNA"/>
</dbReference>
<sequence length="243" mass="28327">MLETKSQIHKENDDMTPENNFASDDDHVQEYVEEDVIDNLNGIEVLTQKKDEQVSSDNFEVNYVVNKVSNKIHDLADEIVILKKFHRKGKNLPKYVPVYSEESTIKWNFSYYGRMALDKFYIEALKCNEIVELHSDTQLLKIILNVGHCYLKLMKEFVVKKDGIPHGFLNLSYIINIRKDVVDIVYDICPLIHIYETNLVFDDEMFEIFHLNLLLLLLHFCGGGDMMMLLLSGVHKKLWVVVV</sequence>
<feature type="region of interest" description="Disordered" evidence="1">
    <location>
        <begin position="1"/>
        <end position="23"/>
    </location>
</feature>
<keyword evidence="4" id="KW-1185">Reference proteome</keyword>
<keyword evidence="2" id="KW-0472">Membrane</keyword>
<proteinExistence type="predicted"/>
<dbReference type="AlphaFoldDB" id="A0AAV1B7J0"/>
<feature type="transmembrane region" description="Helical" evidence="2">
    <location>
        <begin position="213"/>
        <end position="234"/>
    </location>
</feature>
<evidence type="ECO:0000313" key="3">
    <source>
        <dbReference type="EMBL" id="CAI8617553.1"/>
    </source>
</evidence>
<reference evidence="3 4" key="1">
    <citation type="submission" date="2023-01" db="EMBL/GenBank/DDBJ databases">
        <authorList>
            <person name="Kreplak J."/>
        </authorList>
    </citation>
    <scope>NUCLEOTIDE SEQUENCE [LARGE SCALE GENOMIC DNA]</scope>
</reference>
<evidence type="ECO:0000313" key="4">
    <source>
        <dbReference type="Proteomes" id="UP001157006"/>
    </source>
</evidence>
<protein>
    <submittedName>
        <fullName evidence="3">Uncharacterized protein</fullName>
    </submittedName>
</protein>